<organism evidence="1 2">
    <name type="scientific">Haemonchus placei</name>
    <name type="common">Barber's pole worm</name>
    <dbReference type="NCBI Taxonomy" id="6290"/>
    <lineage>
        <taxon>Eukaryota</taxon>
        <taxon>Metazoa</taxon>
        <taxon>Ecdysozoa</taxon>
        <taxon>Nematoda</taxon>
        <taxon>Chromadorea</taxon>
        <taxon>Rhabditida</taxon>
        <taxon>Rhabditina</taxon>
        <taxon>Rhabditomorpha</taxon>
        <taxon>Strongyloidea</taxon>
        <taxon>Trichostrongylidae</taxon>
        <taxon>Haemonchus</taxon>
    </lineage>
</organism>
<dbReference type="AlphaFoldDB" id="A0A3P7XDA1"/>
<dbReference type="EMBL" id="UZAF01016402">
    <property type="protein sequence ID" value="VDO27332.1"/>
    <property type="molecule type" value="Genomic_DNA"/>
</dbReference>
<evidence type="ECO:0000313" key="1">
    <source>
        <dbReference type="EMBL" id="VDO27332.1"/>
    </source>
</evidence>
<protein>
    <submittedName>
        <fullName evidence="1">Uncharacterized protein</fullName>
    </submittedName>
</protein>
<accession>A0A3P7XDA1</accession>
<keyword evidence="2" id="KW-1185">Reference proteome</keyword>
<evidence type="ECO:0000313" key="2">
    <source>
        <dbReference type="Proteomes" id="UP000268014"/>
    </source>
</evidence>
<reference evidence="1 2" key="1">
    <citation type="submission" date="2018-11" db="EMBL/GenBank/DDBJ databases">
        <authorList>
            <consortium name="Pathogen Informatics"/>
        </authorList>
    </citation>
    <scope>NUCLEOTIDE SEQUENCE [LARGE SCALE GENOMIC DNA]</scope>
    <source>
        <strain evidence="1 2">MHpl1</strain>
    </source>
</reference>
<name>A0A3P7XDA1_HAEPC</name>
<dbReference type="Proteomes" id="UP000268014">
    <property type="component" value="Unassembled WGS sequence"/>
</dbReference>
<gene>
    <name evidence="1" type="ORF">HPLM_LOCUS5868</name>
</gene>
<proteinExistence type="predicted"/>
<sequence length="132" mass="14474">MSNFTAPQYISALYRPDMTLAKALHSLILVPRSNLSSYSSRNRENSQPGLLSYMTYPLSARRIPCTVRIGRCSSRATKLTLSSLKVESAFADHGTFVTDVIGACETFGLTSYICSLHSAGLILRLPFSSTFV</sequence>